<dbReference type="AlphaFoldDB" id="A0A4U8UL78"/>
<gene>
    <name evidence="1" type="ORF">L596_001319</name>
</gene>
<evidence type="ECO:0000313" key="1">
    <source>
        <dbReference type="EMBL" id="TMS33596.1"/>
    </source>
</evidence>
<reference evidence="1 2" key="1">
    <citation type="journal article" date="2015" name="Genome Biol.">
        <title>Comparative genomics of Steinernema reveals deeply conserved gene regulatory networks.</title>
        <authorList>
            <person name="Dillman A.R."/>
            <person name="Macchietto M."/>
            <person name="Porter C.F."/>
            <person name="Rogers A."/>
            <person name="Williams B."/>
            <person name="Antoshechkin I."/>
            <person name="Lee M.M."/>
            <person name="Goodwin Z."/>
            <person name="Lu X."/>
            <person name="Lewis E.E."/>
            <person name="Goodrich-Blair H."/>
            <person name="Stock S.P."/>
            <person name="Adams B.J."/>
            <person name="Sternberg P.W."/>
            <person name="Mortazavi A."/>
        </authorList>
    </citation>
    <scope>NUCLEOTIDE SEQUENCE [LARGE SCALE GENOMIC DNA]</scope>
    <source>
        <strain evidence="1 2">ALL</strain>
    </source>
</reference>
<proteinExistence type="predicted"/>
<name>A0A4U8UL78_STECR</name>
<keyword evidence="2" id="KW-1185">Reference proteome</keyword>
<dbReference type="EMBL" id="AZBU02000001">
    <property type="protein sequence ID" value="TMS33596.1"/>
    <property type="molecule type" value="Genomic_DNA"/>
</dbReference>
<evidence type="ECO:0000313" key="2">
    <source>
        <dbReference type="Proteomes" id="UP000298663"/>
    </source>
</evidence>
<sequence length="76" mass="8750">MTAFTTSRSITSSMRVLKLVEVRIDGFKRRLDVVHSLLKPLDSLVQFAVGNLQDVPFFRLRILIFNLENNVVISHH</sequence>
<reference evidence="1 2" key="2">
    <citation type="journal article" date="2019" name="G3 (Bethesda)">
        <title>Hybrid Assembly of the Genome of the Entomopathogenic Nematode Steinernema carpocapsae Identifies the X-Chromosome.</title>
        <authorList>
            <person name="Serra L."/>
            <person name="Macchietto M."/>
            <person name="Macias-Munoz A."/>
            <person name="McGill C.J."/>
            <person name="Rodriguez I.M."/>
            <person name="Rodriguez B."/>
            <person name="Murad R."/>
            <person name="Mortazavi A."/>
        </authorList>
    </citation>
    <scope>NUCLEOTIDE SEQUENCE [LARGE SCALE GENOMIC DNA]</scope>
    <source>
        <strain evidence="1 2">ALL</strain>
    </source>
</reference>
<dbReference type="Proteomes" id="UP000298663">
    <property type="component" value="Unassembled WGS sequence"/>
</dbReference>
<accession>A0A4U8UL78</accession>
<organism evidence="1 2">
    <name type="scientific">Steinernema carpocapsae</name>
    <name type="common">Entomopathogenic nematode</name>
    <dbReference type="NCBI Taxonomy" id="34508"/>
    <lineage>
        <taxon>Eukaryota</taxon>
        <taxon>Metazoa</taxon>
        <taxon>Ecdysozoa</taxon>
        <taxon>Nematoda</taxon>
        <taxon>Chromadorea</taxon>
        <taxon>Rhabditida</taxon>
        <taxon>Tylenchina</taxon>
        <taxon>Panagrolaimomorpha</taxon>
        <taxon>Strongyloidoidea</taxon>
        <taxon>Steinernematidae</taxon>
        <taxon>Steinernema</taxon>
    </lineage>
</organism>
<protein>
    <submittedName>
        <fullName evidence="1">Uncharacterized protein</fullName>
    </submittedName>
</protein>
<comment type="caution">
    <text evidence="1">The sequence shown here is derived from an EMBL/GenBank/DDBJ whole genome shotgun (WGS) entry which is preliminary data.</text>
</comment>